<dbReference type="AlphaFoldDB" id="A0A7S9DQD5"/>
<protein>
    <submittedName>
        <fullName evidence="5">Type-1 restriction enzyme EcoKI specificity protein</fullName>
    </submittedName>
</protein>
<dbReference type="RefSeq" id="WP_047471629.1">
    <property type="nucleotide sequence ID" value="NZ_MT742183.1"/>
</dbReference>
<feature type="domain" description="Type I restriction modification DNA specificity" evidence="4">
    <location>
        <begin position="243"/>
        <end position="423"/>
    </location>
</feature>
<keyword evidence="3" id="KW-0238">DNA-binding</keyword>
<evidence type="ECO:0000256" key="3">
    <source>
        <dbReference type="ARBA" id="ARBA00023125"/>
    </source>
</evidence>
<dbReference type="Gene3D" id="3.90.220.20">
    <property type="entry name" value="DNA methylase specificity domains"/>
    <property type="match status" value="2"/>
</dbReference>
<dbReference type="EMBL" id="MT742183">
    <property type="protein sequence ID" value="QPG01946.1"/>
    <property type="molecule type" value="Genomic_DNA"/>
</dbReference>
<dbReference type="InterPro" id="IPR051212">
    <property type="entry name" value="Type-I_RE_S_subunit"/>
</dbReference>
<organism evidence="5">
    <name type="scientific">Acinetobacter nosocomialis</name>
    <dbReference type="NCBI Taxonomy" id="106654"/>
    <lineage>
        <taxon>Bacteria</taxon>
        <taxon>Pseudomonadati</taxon>
        <taxon>Pseudomonadota</taxon>
        <taxon>Gammaproteobacteria</taxon>
        <taxon>Moraxellales</taxon>
        <taxon>Moraxellaceae</taxon>
        <taxon>Acinetobacter</taxon>
        <taxon>Acinetobacter calcoaceticus/baumannii complex</taxon>
    </lineage>
</organism>
<dbReference type="Gene3D" id="1.10.287.1120">
    <property type="entry name" value="Bipartite methylase S protein"/>
    <property type="match status" value="1"/>
</dbReference>
<geneLocation type="plasmid" evidence="5">
    <name>pWM98B</name>
</geneLocation>
<dbReference type="GO" id="GO:0003677">
    <property type="term" value="F:DNA binding"/>
    <property type="evidence" value="ECO:0007669"/>
    <property type="project" value="UniProtKB-KW"/>
</dbReference>
<dbReference type="SUPFAM" id="SSF116734">
    <property type="entry name" value="DNA methylase specificity domain"/>
    <property type="match status" value="2"/>
</dbReference>
<comment type="similarity">
    <text evidence="1">Belongs to the type-I restriction system S methylase family.</text>
</comment>
<name>A0A7S9DQD5_ACINO</name>
<accession>A0A7S9DQD5</accession>
<keyword evidence="2" id="KW-0680">Restriction system</keyword>
<reference evidence="5" key="1">
    <citation type="submission" date="2020-07" db="EMBL/GenBank/DDBJ databases">
        <title>A novel family of multi-drug resistance mega-plasmids in Acinetobacter species.</title>
        <authorList>
            <person name="Ghaly T.M."/>
            <person name="Sajjad A."/>
            <person name="Tetu S.G."/>
            <person name="Gillings M.R."/>
        </authorList>
    </citation>
    <scope>NUCLEOTIDE SEQUENCE</scope>
    <source>
        <strain evidence="5">WM98B</strain>
        <plasmid evidence="5">pWM98B</plasmid>
    </source>
</reference>
<dbReference type="InterPro" id="IPR000055">
    <property type="entry name" value="Restrct_endonuc_typeI_TRD"/>
</dbReference>
<proteinExistence type="inferred from homology"/>
<gene>
    <name evidence="5" type="primary">hsdS</name>
    <name evidence="5" type="ORF">WM98B_00093</name>
</gene>
<dbReference type="InterPro" id="IPR044946">
    <property type="entry name" value="Restrct_endonuc_typeI_TRD_sf"/>
</dbReference>
<dbReference type="Pfam" id="PF01420">
    <property type="entry name" value="Methylase_S"/>
    <property type="match status" value="1"/>
</dbReference>
<evidence type="ECO:0000313" key="5">
    <source>
        <dbReference type="EMBL" id="QPG01946.1"/>
    </source>
</evidence>
<sequence length="449" mass="51265">MEFKQYPSYKKSGVEWLGDVPEHWESNRLKKYLIERNEKNSPIKTDNLLSVTMYQGVIPVSEKQGNGGNKPKENLENYKISYPNDIVLNSMNVIVGSVGLNKYTGLISPAYYALYNRNKNNNIKFFSYIFHNPFFQKGLFGLGNGIMYKESEDGKLNTIRLKIPMEKLNQVVLPCPSISEQNQIVAFLDTETARIDNLVAKQEKLIELLEEQRKSIISHAVTKGLNPNAPMKDSGVEWLGEVPNDWNFSRLDAVSKIVRGNSAFSKMDLLESGKYVALQYGKTYKVNEINESFGSYVNQEFFKKSQITEFGDIILISTSETLEDLGHSCFYARHDVGLIGGEQFLLKPKNQNFGKYIYYATKAFSSYLQRYATGLKVFRFNLDDLKKIYIPDISLVEQQKIAEFLDKETARIDISVLKQKSLIEKLKEYRASIISHAVTGKIDVREFGA</sequence>
<keyword evidence="5" id="KW-0614">Plasmid</keyword>
<evidence type="ECO:0000256" key="2">
    <source>
        <dbReference type="ARBA" id="ARBA00022747"/>
    </source>
</evidence>
<dbReference type="PANTHER" id="PTHR43140">
    <property type="entry name" value="TYPE-1 RESTRICTION ENZYME ECOKI SPECIFICITY PROTEIN"/>
    <property type="match status" value="1"/>
</dbReference>
<evidence type="ECO:0000256" key="1">
    <source>
        <dbReference type="ARBA" id="ARBA00010923"/>
    </source>
</evidence>
<dbReference type="GO" id="GO:0009307">
    <property type="term" value="P:DNA restriction-modification system"/>
    <property type="evidence" value="ECO:0007669"/>
    <property type="project" value="UniProtKB-KW"/>
</dbReference>
<evidence type="ECO:0000259" key="4">
    <source>
        <dbReference type="Pfam" id="PF01420"/>
    </source>
</evidence>
<dbReference type="PANTHER" id="PTHR43140:SF1">
    <property type="entry name" value="TYPE I RESTRICTION ENZYME ECOKI SPECIFICITY SUBUNIT"/>
    <property type="match status" value="1"/>
</dbReference>